<dbReference type="AlphaFoldDB" id="A0AAN6JGX5"/>
<accession>A0AAN6JGX5</accession>
<dbReference type="EMBL" id="JAPDMQ010000851">
    <property type="protein sequence ID" value="KAK0520082.1"/>
    <property type="molecule type" value="Genomic_DNA"/>
</dbReference>
<evidence type="ECO:0000313" key="1">
    <source>
        <dbReference type="EMBL" id="KAK0520082.1"/>
    </source>
</evidence>
<name>A0AAN6JGX5_9BASI</name>
<proteinExistence type="predicted"/>
<organism evidence="1 2">
    <name type="scientific">Tilletia horrida</name>
    <dbReference type="NCBI Taxonomy" id="155126"/>
    <lineage>
        <taxon>Eukaryota</taxon>
        <taxon>Fungi</taxon>
        <taxon>Dikarya</taxon>
        <taxon>Basidiomycota</taxon>
        <taxon>Ustilaginomycotina</taxon>
        <taxon>Exobasidiomycetes</taxon>
        <taxon>Tilletiales</taxon>
        <taxon>Tilletiaceae</taxon>
        <taxon>Tilletia</taxon>
    </lineage>
</organism>
<protein>
    <submittedName>
        <fullName evidence="1">Uncharacterized protein</fullName>
    </submittedName>
</protein>
<comment type="caution">
    <text evidence="1">The sequence shown here is derived from an EMBL/GenBank/DDBJ whole genome shotgun (WGS) entry which is preliminary data.</text>
</comment>
<evidence type="ECO:0000313" key="2">
    <source>
        <dbReference type="Proteomes" id="UP001176521"/>
    </source>
</evidence>
<gene>
    <name evidence="1" type="ORF">OC842_007221</name>
</gene>
<feature type="non-terminal residue" evidence="1">
    <location>
        <position position="1"/>
    </location>
</feature>
<keyword evidence="2" id="KW-1185">Reference proteome</keyword>
<dbReference type="Proteomes" id="UP001176521">
    <property type="component" value="Unassembled WGS sequence"/>
</dbReference>
<sequence>SPPSLSPTYASREFMRRARWAALEAERACIVGRQRAEANLARQLRAERRRRLRFPEEFVNEDDDF</sequence>
<reference evidence="1" key="1">
    <citation type="journal article" date="2023" name="PhytoFront">
        <title>Draft Genome Resources of Seven Strains of Tilletia horrida, Causal Agent of Kernel Smut of Rice.</title>
        <authorList>
            <person name="Khanal S."/>
            <person name="Antony Babu S."/>
            <person name="Zhou X.G."/>
        </authorList>
    </citation>
    <scope>NUCLEOTIDE SEQUENCE</scope>
    <source>
        <strain evidence="1">TX3</strain>
    </source>
</reference>